<organism evidence="1 2">
    <name type="scientific">Klebsiella pneumoniae</name>
    <dbReference type="NCBI Taxonomy" id="573"/>
    <lineage>
        <taxon>Bacteria</taxon>
        <taxon>Pseudomonadati</taxon>
        <taxon>Pseudomonadota</taxon>
        <taxon>Gammaproteobacteria</taxon>
        <taxon>Enterobacterales</taxon>
        <taxon>Enterobacteriaceae</taxon>
        <taxon>Klebsiella/Raoultella group</taxon>
        <taxon>Klebsiella</taxon>
        <taxon>Klebsiella pneumoniae complex</taxon>
    </lineage>
</organism>
<accession>A0A3S4GET8</accession>
<gene>
    <name evidence="1" type="primary">nlp</name>
    <name evidence="1" type="ORF">NCTC13635_03102</name>
</gene>
<reference evidence="1 2" key="1">
    <citation type="submission" date="2018-12" db="EMBL/GenBank/DDBJ databases">
        <authorList>
            <consortium name="Pathogen Informatics"/>
        </authorList>
    </citation>
    <scope>NUCLEOTIDE SEQUENCE [LARGE SCALE GENOMIC DNA]</scope>
    <source>
        <strain evidence="1 2">NCTC13635</strain>
    </source>
</reference>
<proteinExistence type="predicted"/>
<evidence type="ECO:0000313" key="2">
    <source>
        <dbReference type="Proteomes" id="UP000282433"/>
    </source>
</evidence>
<dbReference type="Proteomes" id="UP000282433">
    <property type="component" value="Chromosome"/>
</dbReference>
<evidence type="ECO:0000313" key="1">
    <source>
        <dbReference type="EMBL" id="VEB02750.1"/>
    </source>
</evidence>
<sequence>MDKFIDWHPADIVAGLRKREHRWRQSRDGTD</sequence>
<dbReference type="AlphaFoldDB" id="A0A3S4GET8"/>
<dbReference type="EMBL" id="LR134162">
    <property type="protein sequence ID" value="VEB02750.1"/>
    <property type="molecule type" value="Genomic_DNA"/>
</dbReference>
<name>A0A3S4GET8_KLEPN</name>
<protein>
    <submittedName>
        <fullName evidence="1">Regulatory factor of maltose metabolism</fullName>
    </submittedName>
</protein>